<proteinExistence type="predicted"/>
<evidence type="ECO:0000313" key="2">
    <source>
        <dbReference type="Proteomes" id="UP000436181"/>
    </source>
</evidence>
<name>A0ABQ6VJD4_9CORY</name>
<sequence length="220" mass="23594">MSFLMRVRMPDLPGALGLLAAALGTVGGDIRGVDIVGHDETGEVIDDIVVSLPSGRLPDALITAAQEIDGVYVDSIRPYSGTVDRRGQVQMLAGVAERRRQLDHALSIMMKDLPQSMTAGWAIMLKTTPNTHRVAASDAAPEDNGRVLDAPPVEEARVLRPEREDWIPPNWSVMDSALAATPVEGTDLILVIGRPGGPDFLLSEVEHLRQVGTIVGAFFS</sequence>
<dbReference type="RefSeq" id="WP_151841785.1">
    <property type="nucleotide sequence ID" value="NZ_CP061033.1"/>
</dbReference>
<dbReference type="SUPFAM" id="SSF55021">
    <property type="entry name" value="ACT-like"/>
    <property type="match status" value="1"/>
</dbReference>
<keyword evidence="2" id="KW-1185">Reference proteome</keyword>
<gene>
    <name evidence="1" type="ORF">F8377_03600</name>
</gene>
<reference evidence="1 2" key="1">
    <citation type="submission" date="2019-10" db="EMBL/GenBank/DDBJ databases">
        <title>Corynebacterium sp novel species isolated from the respiratory tract of Marmot.</title>
        <authorList>
            <person name="Zhang G."/>
        </authorList>
    </citation>
    <scope>NUCLEOTIDE SEQUENCE [LARGE SCALE GENOMIC DNA]</scope>
    <source>
        <strain evidence="1 2">336</strain>
    </source>
</reference>
<dbReference type="Proteomes" id="UP000436181">
    <property type="component" value="Unassembled WGS sequence"/>
</dbReference>
<comment type="caution">
    <text evidence="1">The sequence shown here is derived from an EMBL/GenBank/DDBJ whole genome shotgun (WGS) entry which is preliminary data.</text>
</comment>
<evidence type="ECO:0000313" key="1">
    <source>
        <dbReference type="EMBL" id="KAB3523236.1"/>
    </source>
</evidence>
<dbReference type="EMBL" id="WBZJ01000001">
    <property type="protein sequence ID" value="KAB3523236.1"/>
    <property type="molecule type" value="Genomic_DNA"/>
</dbReference>
<protein>
    <submittedName>
        <fullName evidence="1">Amino acid-binding ACT domain protein</fullName>
    </submittedName>
</protein>
<organism evidence="1 2">
    <name type="scientific">Corynebacterium zhongnanshanii</name>
    <dbReference type="NCBI Taxonomy" id="2768834"/>
    <lineage>
        <taxon>Bacteria</taxon>
        <taxon>Bacillati</taxon>
        <taxon>Actinomycetota</taxon>
        <taxon>Actinomycetes</taxon>
        <taxon>Mycobacteriales</taxon>
        <taxon>Corynebacteriaceae</taxon>
        <taxon>Corynebacterium</taxon>
    </lineage>
</organism>
<accession>A0ABQ6VJD4</accession>
<dbReference type="InterPro" id="IPR045865">
    <property type="entry name" value="ACT-like_dom_sf"/>
</dbReference>